<comment type="catalytic activity">
    <reaction evidence="10">
        <text>4-(phosphooxy)-L-threonine + NAD(+) = 3-amino-2-oxopropyl phosphate + CO2 + NADH</text>
        <dbReference type="Rhea" id="RHEA:32275"/>
        <dbReference type="ChEBI" id="CHEBI:16526"/>
        <dbReference type="ChEBI" id="CHEBI:57279"/>
        <dbReference type="ChEBI" id="CHEBI:57540"/>
        <dbReference type="ChEBI" id="CHEBI:57945"/>
        <dbReference type="ChEBI" id="CHEBI:58452"/>
        <dbReference type="EC" id="1.1.1.262"/>
    </reaction>
</comment>
<comment type="function">
    <text evidence="10">Catalyzes the NAD(P)-dependent oxidation of 4-(phosphooxy)-L-threonine (HTP) into 2-amino-3-oxo-4-(phosphooxy)butyric acid which spontaneously decarboxylates to form 3-amino-2-oxopropyl phosphate (AHAP).</text>
</comment>
<evidence type="ECO:0000256" key="3">
    <source>
        <dbReference type="ARBA" id="ARBA00022833"/>
    </source>
</evidence>
<comment type="miscellaneous">
    <text evidence="10">The active site is located at the dimer interface.</text>
</comment>
<evidence type="ECO:0000256" key="5">
    <source>
        <dbReference type="ARBA" id="ARBA00022857"/>
    </source>
</evidence>
<protein>
    <recommendedName>
        <fullName evidence="10">4-hydroxythreonine-4-phosphate dehydrogenase</fullName>
        <ecNumber evidence="10">1.1.1.262</ecNumber>
    </recommendedName>
    <alternativeName>
        <fullName evidence="10">4-(phosphohydroxy)-L-threonine dehydrogenase</fullName>
    </alternativeName>
</protein>
<dbReference type="InterPro" id="IPR005255">
    <property type="entry name" value="PdxA_fam"/>
</dbReference>
<feature type="binding site" evidence="10">
    <location>
        <position position="248"/>
    </location>
    <ligand>
        <name>substrate</name>
    </ligand>
</feature>
<dbReference type="Proteomes" id="UP001057522">
    <property type="component" value="Unassembled WGS sequence"/>
</dbReference>
<keyword evidence="3 10" id="KW-0862">Zinc</keyword>
<feature type="binding site" evidence="10">
    <location>
        <position position="240"/>
    </location>
    <ligand>
        <name>a divalent metal cation</name>
        <dbReference type="ChEBI" id="CHEBI:60240"/>
        <note>ligand shared between dimeric partners</note>
    </ligand>
</feature>
<evidence type="ECO:0000256" key="2">
    <source>
        <dbReference type="ARBA" id="ARBA00022723"/>
    </source>
</evidence>
<organism evidence="11 12">
    <name type="scientific">Helicobacter colisuis</name>
    <dbReference type="NCBI Taxonomy" id="2949739"/>
    <lineage>
        <taxon>Bacteria</taxon>
        <taxon>Pseudomonadati</taxon>
        <taxon>Campylobacterota</taxon>
        <taxon>Epsilonproteobacteria</taxon>
        <taxon>Campylobacterales</taxon>
        <taxon>Helicobacteraceae</taxon>
        <taxon>Helicobacter</taxon>
    </lineage>
</organism>
<dbReference type="NCBIfam" id="NF003040">
    <property type="entry name" value="PRK03946.1"/>
    <property type="match status" value="1"/>
</dbReference>
<accession>A0ABT0TUC9</accession>
<comment type="pathway">
    <text evidence="10">Cofactor biosynthesis; pyridoxine 5'-phosphate biosynthesis; pyridoxine 5'-phosphate from D-erythrose 4-phosphate: step 4/5.</text>
</comment>
<dbReference type="InterPro" id="IPR037539">
    <property type="entry name" value="PdxA_epsilonprot"/>
</dbReference>
<evidence type="ECO:0000256" key="7">
    <source>
        <dbReference type="ARBA" id="ARBA00023027"/>
    </source>
</evidence>
<keyword evidence="4 10" id="KW-0460">Magnesium</keyword>
<keyword evidence="8 10" id="KW-0664">Pyridoxine biosynthesis</keyword>
<keyword evidence="6 10" id="KW-0560">Oxidoreductase</keyword>
<feature type="binding site" evidence="10">
    <location>
        <position position="120"/>
    </location>
    <ligand>
        <name>substrate</name>
    </ligand>
</feature>
<evidence type="ECO:0000313" key="11">
    <source>
        <dbReference type="EMBL" id="MCL9818892.1"/>
    </source>
</evidence>
<keyword evidence="7 10" id="KW-0520">NAD</keyword>
<feature type="binding site" evidence="10">
    <location>
        <position position="257"/>
    </location>
    <ligand>
        <name>substrate</name>
    </ligand>
</feature>
<gene>
    <name evidence="10 11" type="primary">pdxA</name>
    <name evidence="11" type="ORF">NCR95_01680</name>
</gene>
<dbReference type="EMBL" id="JAMOKX010000001">
    <property type="protein sequence ID" value="MCL9818892.1"/>
    <property type="molecule type" value="Genomic_DNA"/>
</dbReference>
<dbReference type="PANTHER" id="PTHR30004:SF6">
    <property type="entry name" value="D-THREONATE 4-PHOSPHATE DEHYDROGENASE"/>
    <property type="match status" value="1"/>
</dbReference>
<feature type="binding site" evidence="10">
    <location>
        <position position="148"/>
    </location>
    <ligand>
        <name>a divalent metal cation</name>
        <dbReference type="ChEBI" id="CHEBI:60240"/>
        <note>ligand shared between dimeric partners</note>
    </ligand>
</feature>
<sequence>MKIAISVGDINGIGLEILLRSHTKISEICTPLYCVDKPLLKKAAKILDIKIPKDLICISPNAKIPEIIPATLTKESGAYSYASFLCALNLTQNKKTKALTTLPIHKKAWQLANIPYAGHTEAFRDLFKQDAIMILGSPKLYVALFTDHIPLKEVPNKITKESLTRFLLKLAPNITKTPCGVLGLNPHAGDLGVLGNEENEIKQAICCVNEQLGKEIFIGPLVPDTAFIGKHLKYYVAMYHDQGLIPLKTLYFKESINFTLNLPIIRTSVDHGTAFDIAYCNKANLQSYFNAIKEAIFRAKNLKKIVPSKKRCIKNCSKTLHSP</sequence>
<evidence type="ECO:0000256" key="1">
    <source>
        <dbReference type="ARBA" id="ARBA00022490"/>
    </source>
</evidence>
<feature type="binding site" evidence="10">
    <location>
        <position position="119"/>
    </location>
    <ligand>
        <name>substrate</name>
    </ligand>
</feature>
<dbReference type="Gene3D" id="3.40.718.10">
    <property type="entry name" value="Isopropylmalate Dehydrogenase"/>
    <property type="match status" value="1"/>
</dbReference>
<dbReference type="RefSeq" id="WP_250603440.1">
    <property type="nucleotide sequence ID" value="NZ_JAMOKX010000001.1"/>
</dbReference>
<keyword evidence="12" id="KW-1185">Reference proteome</keyword>
<feature type="binding site" evidence="10">
    <location>
        <position position="187"/>
    </location>
    <ligand>
        <name>a divalent metal cation</name>
        <dbReference type="ChEBI" id="CHEBI:60240"/>
        <note>ligand shared between dimeric partners</note>
    </ligand>
</feature>
<evidence type="ECO:0000256" key="8">
    <source>
        <dbReference type="ARBA" id="ARBA00023096"/>
    </source>
</evidence>
<keyword evidence="9 10" id="KW-0170">Cobalt</keyword>
<comment type="subcellular location">
    <subcellularLocation>
        <location evidence="10">Cytoplasm</location>
    </subcellularLocation>
</comment>
<evidence type="ECO:0000256" key="4">
    <source>
        <dbReference type="ARBA" id="ARBA00022842"/>
    </source>
</evidence>
<evidence type="ECO:0000256" key="10">
    <source>
        <dbReference type="HAMAP-Rule" id="MF_02086"/>
    </source>
</evidence>
<dbReference type="EC" id="1.1.1.262" evidence="10"/>
<dbReference type="PANTHER" id="PTHR30004">
    <property type="entry name" value="4-HYDROXYTHREONINE-4-PHOSPHATE DEHYDROGENASE"/>
    <property type="match status" value="1"/>
</dbReference>
<dbReference type="Pfam" id="PF04166">
    <property type="entry name" value="PdxA"/>
    <property type="match status" value="1"/>
</dbReference>
<comment type="caution">
    <text evidence="11">The sequence shown here is derived from an EMBL/GenBank/DDBJ whole genome shotgun (WGS) entry which is preliminary data.</text>
</comment>
<proteinExistence type="inferred from homology"/>
<evidence type="ECO:0000256" key="6">
    <source>
        <dbReference type="ARBA" id="ARBA00023002"/>
    </source>
</evidence>
<comment type="cofactor">
    <cofactor evidence="10">
        <name>Zn(2+)</name>
        <dbReference type="ChEBI" id="CHEBI:29105"/>
    </cofactor>
    <cofactor evidence="10">
        <name>Mg(2+)</name>
        <dbReference type="ChEBI" id="CHEBI:18420"/>
    </cofactor>
    <cofactor evidence="10">
        <name>Co(2+)</name>
        <dbReference type="ChEBI" id="CHEBI:48828"/>
    </cofactor>
</comment>
<evidence type="ECO:0000256" key="9">
    <source>
        <dbReference type="ARBA" id="ARBA00023285"/>
    </source>
</evidence>
<keyword evidence="5 10" id="KW-0521">NADP</keyword>
<comment type="similarity">
    <text evidence="10">Belongs to the PdxA family.</text>
</comment>
<dbReference type="GO" id="GO:0050570">
    <property type="term" value="F:4-hydroxythreonine-4-phosphate dehydrogenase activity"/>
    <property type="evidence" value="ECO:0007669"/>
    <property type="project" value="UniProtKB-EC"/>
</dbReference>
<keyword evidence="1 10" id="KW-0963">Cytoplasm</keyword>
<dbReference type="SUPFAM" id="SSF53659">
    <property type="entry name" value="Isocitrate/Isopropylmalate dehydrogenase-like"/>
    <property type="match status" value="1"/>
</dbReference>
<name>A0ABT0TUC9_9HELI</name>
<feature type="binding site" evidence="10">
    <location>
        <position position="266"/>
    </location>
    <ligand>
        <name>substrate</name>
    </ligand>
</feature>
<keyword evidence="2 10" id="KW-0479">Metal-binding</keyword>
<reference evidence="11" key="1">
    <citation type="submission" date="2022-06" db="EMBL/GenBank/DDBJ databases">
        <title>Helicobacter colisuis sp. nov.</title>
        <authorList>
            <person name="Papic B."/>
            <person name="Gruntar I."/>
        </authorList>
    </citation>
    <scope>NUCLEOTIDE SEQUENCE</scope>
    <source>
        <strain evidence="11">11154-15</strain>
    </source>
</reference>
<dbReference type="HAMAP" id="MF_02086">
    <property type="entry name" value="PdxA_Epsilonprot"/>
    <property type="match status" value="1"/>
</dbReference>
<comment type="subunit">
    <text evidence="10">Homodimer.</text>
</comment>
<evidence type="ECO:0000313" key="12">
    <source>
        <dbReference type="Proteomes" id="UP001057522"/>
    </source>
</evidence>